<dbReference type="InterPro" id="IPR011564">
    <property type="entry name" value="Telomer_end-bd_POT1/Cdc13"/>
</dbReference>
<gene>
    <name evidence="8" type="ORF">PBRA_004683</name>
</gene>
<sequence length="487" mass="54528">MAFGARRPWCGVSVAVWQMAQAVVPQVRVAALLQNGHQPNNNVFQICVLPVRVLQTSNEPRPFVVIQAVDALERSSQSTIEIEFHGRWVPHIEKFVTSGRRSRTVVSIAGFRYSQEPKLKAVVDLDDDDRKTNVWIRSFDDIRRGWPFQEVASAGSDDRRWDKLGEIDMLQFVGAASHISQPVDARRSRVNLVAVVCKFQSGFATNGTDWKVTLYITDQSLLEPDSFVIVNIFHQQESLPEDIRPGDIVCIRSGLVQYHRNRMQIVVDKRNSHLLVFNRDASEADDASQPYFQFPDENIPSVTDHERWCIEQLRLQPLPLFLGTGQQRRVSRASSPAPLPSPAPSANGMDADGMPHHPVLSPLFVSMTPHDAIAISPVKTILSCLDAVAKFHCRLRVAAFWPASVQQFCQRMCPQCEQLTNGFSTCLGCNSEDTIWTWLFVLRCEDATGSIDVICTQNEATNFLGGIAPCDLQVNTTACEQFSVPEN</sequence>
<evidence type="ECO:0000313" key="9">
    <source>
        <dbReference type="Proteomes" id="UP000039324"/>
    </source>
</evidence>
<dbReference type="GO" id="GO:0098505">
    <property type="term" value="F:G-rich strand telomeric DNA binding"/>
    <property type="evidence" value="ECO:0007669"/>
    <property type="project" value="TreeGrafter"/>
</dbReference>
<dbReference type="InterPro" id="IPR012340">
    <property type="entry name" value="NA-bd_OB-fold"/>
</dbReference>
<feature type="domain" description="Telomeric single stranded DNA binding POT1/Cdc13" evidence="7">
    <location>
        <begin position="176"/>
        <end position="310"/>
    </location>
</feature>
<dbReference type="GO" id="GO:0016233">
    <property type="term" value="P:telomere capping"/>
    <property type="evidence" value="ECO:0007669"/>
    <property type="project" value="TreeGrafter"/>
</dbReference>
<evidence type="ECO:0000313" key="8">
    <source>
        <dbReference type="EMBL" id="CEO95993.1"/>
    </source>
</evidence>
<dbReference type="InterPro" id="IPR028389">
    <property type="entry name" value="POT1"/>
</dbReference>
<dbReference type="PANTHER" id="PTHR14513">
    <property type="entry name" value="PROTECTION OF TELOMERES 1"/>
    <property type="match status" value="1"/>
</dbReference>
<dbReference type="Pfam" id="PF02765">
    <property type="entry name" value="POT1"/>
    <property type="match status" value="1"/>
</dbReference>
<protein>
    <recommendedName>
        <fullName evidence="7">Telomeric single stranded DNA binding POT1/Cdc13 domain-containing protein</fullName>
    </recommendedName>
</protein>
<evidence type="ECO:0000256" key="6">
    <source>
        <dbReference type="SAM" id="SignalP"/>
    </source>
</evidence>
<evidence type="ECO:0000256" key="4">
    <source>
        <dbReference type="ARBA" id="ARBA00023125"/>
    </source>
</evidence>
<dbReference type="GO" id="GO:0000783">
    <property type="term" value="C:nuclear telomere cap complex"/>
    <property type="evidence" value="ECO:0007669"/>
    <property type="project" value="TreeGrafter"/>
</dbReference>
<dbReference type="Proteomes" id="UP000039324">
    <property type="component" value="Unassembled WGS sequence"/>
</dbReference>
<dbReference type="OrthoDB" id="2186770at2759"/>
<evidence type="ECO:0000256" key="5">
    <source>
        <dbReference type="SAM" id="MobiDB-lite"/>
    </source>
</evidence>
<evidence type="ECO:0000256" key="3">
    <source>
        <dbReference type="ARBA" id="ARBA00022895"/>
    </source>
</evidence>
<evidence type="ECO:0000256" key="2">
    <source>
        <dbReference type="ARBA" id="ARBA00022454"/>
    </source>
</evidence>
<name>A0A0G4ILD6_PLABS</name>
<feature type="chain" id="PRO_5005193160" description="Telomeric single stranded DNA binding POT1/Cdc13 domain-containing protein" evidence="6">
    <location>
        <begin position="23"/>
        <end position="487"/>
    </location>
</feature>
<comment type="subcellular location">
    <subcellularLocation>
        <location evidence="1">Chromosome</location>
        <location evidence="1">Telomere</location>
    </subcellularLocation>
</comment>
<accession>A0A0G4ILD6</accession>
<dbReference type="SMART" id="SM00976">
    <property type="entry name" value="Telo_bind"/>
    <property type="match status" value="1"/>
</dbReference>
<keyword evidence="6" id="KW-0732">Signal</keyword>
<dbReference type="AlphaFoldDB" id="A0A0G4ILD6"/>
<keyword evidence="3" id="KW-0779">Telomere</keyword>
<feature type="signal peptide" evidence="6">
    <location>
        <begin position="1"/>
        <end position="22"/>
    </location>
</feature>
<evidence type="ECO:0000256" key="1">
    <source>
        <dbReference type="ARBA" id="ARBA00004574"/>
    </source>
</evidence>
<keyword evidence="2" id="KW-0158">Chromosome</keyword>
<dbReference type="GO" id="GO:0032210">
    <property type="term" value="P:regulation of telomere maintenance via telomerase"/>
    <property type="evidence" value="ECO:0007669"/>
    <property type="project" value="TreeGrafter"/>
</dbReference>
<keyword evidence="9" id="KW-1185">Reference proteome</keyword>
<keyword evidence="4" id="KW-0238">DNA-binding</keyword>
<feature type="region of interest" description="Disordered" evidence="5">
    <location>
        <begin position="331"/>
        <end position="352"/>
    </location>
</feature>
<evidence type="ECO:0000259" key="7">
    <source>
        <dbReference type="SMART" id="SM00976"/>
    </source>
</evidence>
<dbReference type="GO" id="GO:0010521">
    <property type="term" value="F:telomerase inhibitor activity"/>
    <property type="evidence" value="ECO:0007669"/>
    <property type="project" value="TreeGrafter"/>
</dbReference>
<organism evidence="8 9">
    <name type="scientific">Plasmodiophora brassicae</name>
    <name type="common">Clubroot disease agent</name>
    <dbReference type="NCBI Taxonomy" id="37360"/>
    <lineage>
        <taxon>Eukaryota</taxon>
        <taxon>Sar</taxon>
        <taxon>Rhizaria</taxon>
        <taxon>Endomyxa</taxon>
        <taxon>Phytomyxea</taxon>
        <taxon>Plasmodiophorida</taxon>
        <taxon>Plasmodiophoridae</taxon>
        <taxon>Plasmodiophora</taxon>
    </lineage>
</organism>
<dbReference type="Gene3D" id="2.40.50.140">
    <property type="entry name" value="Nucleic acid-binding proteins"/>
    <property type="match status" value="1"/>
</dbReference>
<dbReference type="PANTHER" id="PTHR14513:SF0">
    <property type="entry name" value="PROTECTION OF TELOMERES PROTEIN 1"/>
    <property type="match status" value="1"/>
</dbReference>
<reference evidence="8 9" key="1">
    <citation type="submission" date="2015-02" db="EMBL/GenBank/DDBJ databases">
        <authorList>
            <person name="Chooi Y.-H."/>
        </authorList>
    </citation>
    <scope>NUCLEOTIDE SEQUENCE [LARGE SCALE GENOMIC DNA]</scope>
    <source>
        <strain evidence="8">E3</strain>
    </source>
</reference>
<dbReference type="SUPFAM" id="SSF50249">
    <property type="entry name" value="Nucleic acid-binding proteins"/>
    <property type="match status" value="1"/>
</dbReference>
<dbReference type="EMBL" id="CDSF01000046">
    <property type="protein sequence ID" value="CEO95993.1"/>
    <property type="molecule type" value="Genomic_DNA"/>
</dbReference>
<proteinExistence type="predicted"/>